<evidence type="ECO:0000259" key="1">
    <source>
        <dbReference type="Pfam" id="PF00156"/>
    </source>
</evidence>
<dbReference type="GO" id="GO:0002189">
    <property type="term" value="C:ribose phosphate diphosphokinase complex"/>
    <property type="evidence" value="ECO:0007669"/>
    <property type="project" value="TreeGrafter"/>
</dbReference>
<sequence>MIKINGDIVTINKFPDGTPRINIDVNSIEEYDYDGSPCIWLDWIYESNDEMFYLMLIKKHLERFKTNVNYYLNLPYIPNARMDRVKNNDEVFTLKYFCEFINWLNFSGVYVLDAHSDVSTALLNNCFEENPKEYIEQVIAKIGERNLVLYFPDAGAAKRYSDLFPELQYCYGEKKRDWKTGKILGLDIRTNGIDLADKAVLMIDDIIAYGGSLYYSAEELKKNGIKEIYAYATHTENSILDKEKGTLIKFLENNTVNRLFTTNSLFKGNHEKITVMEVEEL</sequence>
<dbReference type="SUPFAM" id="SSF53271">
    <property type="entry name" value="PRTase-like"/>
    <property type="match status" value="1"/>
</dbReference>
<dbReference type="GO" id="GO:0004749">
    <property type="term" value="F:ribose phosphate diphosphokinase activity"/>
    <property type="evidence" value="ECO:0007669"/>
    <property type="project" value="TreeGrafter"/>
</dbReference>
<protein>
    <submittedName>
        <fullName evidence="2">Ribose-phosphate pyrophosphokinase</fullName>
    </submittedName>
</protein>
<organism evidence="2 3">
    <name type="scientific">Hominilimicola fabiformis</name>
    <dbReference type="NCBI Taxonomy" id="2885356"/>
    <lineage>
        <taxon>Bacteria</taxon>
        <taxon>Bacillati</taxon>
        <taxon>Bacillota</taxon>
        <taxon>Clostridia</taxon>
        <taxon>Eubacteriales</taxon>
        <taxon>Oscillospiraceae</taxon>
        <taxon>Hominilimicola</taxon>
    </lineage>
</organism>
<dbReference type="GO" id="GO:0000287">
    <property type="term" value="F:magnesium ion binding"/>
    <property type="evidence" value="ECO:0007669"/>
    <property type="project" value="InterPro"/>
</dbReference>
<dbReference type="EMBL" id="JAJEQM010000014">
    <property type="protein sequence ID" value="MCC2211213.1"/>
    <property type="molecule type" value="Genomic_DNA"/>
</dbReference>
<dbReference type="Pfam" id="PF00156">
    <property type="entry name" value="Pribosyltran"/>
    <property type="match status" value="1"/>
</dbReference>
<dbReference type="PANTHER" id="PTHR10210">
    <property type="entry name" value="RIBOSE-PHOSPHATE DIPHOSPHOKINASE FAMILY MEMBER"/>
    <property type="match status" value="1"/>
</dbReference>
<dbReference type="GO" id="GO:0005737">
    <property type="term" value="C:cytoplasm"/>
    <property type="evidence" value="ECO:0007669"/>
    <property type="project" value="TreeGrafter"/>
</dbReference>
<dbReference type="Gene3D" id="3.40.50.2020">
    <property type="match status" value="2"/>
</dbReference>
<dbReference type="PANTHER" id="PTHR10210:SF41">
    <property type="entry name" value="RIBOSE-PHOSPHATE PYROPHOSPHOKINASE 1, CHLOROPLASTIC"/>
    <property type="match status" value="1"/>
</dbReference>
<keyword evidence="3" id="KW-1185">Reference proteome</keyword>
<dbReference type="Proteomes" id="UP001198242">
    <property type="component" value="Unassembled WGS sequence"/>
</dbReference>
<comment type="caution">
    <text evidence="2">The sequence shown here is derived from an EMBL/GenBank/DDBJ whole genome shotgun (WGS) entry which is preliminary data.</text>
</comment>
<name>A0AAE3E058_9FIRM</name>
<dbReference type="RefSeq" id="WP_308456826.1">
    <property type="nucleotide sequence ID" value="NZ_JAJEQM010000014.1"/>
</dbReference>
<dbReference type="GO" id="GO:0006164">
    <property type="term" value="P:purine nucleotide biosynthetic process"/>
    <property type="evidence" value="ECO:0007669"/>
    <property type="project" value="TreeGrafter"/>
</dbReference>
<dbReference type="CDD" id="cd06223">
    <property type="entry name" value="PRTases_typeI"/>
    <property type="match status" value="1"/>
</dbReference>
<dbReference type="GO" id="GO:0006015">
    <property type="term" value="P:5-phosphoribose 1-diphosphate biosynthetic process"/>
    <property type="evidence" value="ECO:0007669"/>
    <property type="project" value="TreeGrafter"/>
</dbReference>
<dbReference type="InterPro" id="IPR029057">
    <property type="entry name" value="PRTase-like"/>
</dbReference>
<accession>A0AAE3E058</accession>
<evidence type="ECO:0000313" key="2">
    <source>
        <dbReference type="EMBL" id="MCC2211213.1"/>
    </source>
</evidence>
<dbReference type="InterPro" id="IPR000836">
    <property type="entry name" value="PRTase_dom"/>
</dbReference>
<evidence type="ECO:0000313" key="3">
    <source>
        <dbReference type="Proteomes" id="UP001198242"/>
    </source>
</evidence>
<dbReference type="InterPro" id="IPR005946">
    <property type="entry name" value="Rib-P_diPkinase"/>
</dbReference>
<reference evidence="2 3" key="1">
    <citation type="submission" date="2021-10" db="EMBL/GenBank/DDBJ databases">
        <title>Anaerobic single-cell dispensing facilitates the cultivation of human gut bacteria.</title>
        <authorList>
            <person name="Afrizal A."/>
        </authorList>
    </citation>
    <scope>NUCLEOTIDE SEQUENCE [LARGE SCALE GENOMIC DNA]</scope>
    <source>
        <strain evidence="2 3">CLA-AA-H232</strain>
    </source>
</reference>
<gene>
    <name evidence="2" type="ORF">LKE05_10490</name>
</gene>
<feature type="domain" description="Phosphoribosyltransferase" evidence="1">
    <location>
        <begin position="133"/>
        <end position="243"/>
    </location>
</feature>
<proteinExistence type="predicted"/>
<dbReference type="AlphaFoldDB" id="A0AAE3E058"/>